<dbReference type="Proteomes" id="UP000266841">
    <property type="component" value="Unassembled WGS sequence"/>
</dbReference>
<proteinExistence type="predicted"/>
<keyword evidence="2" id="KW-1185">Reference proteome</keyword>
<sequence length="195" mass="22097">MSDDTTTENLRRQLEAANKRAAAAESKHNELSDFIKLDSSTKSSRLRGGNGRGAMIRSRTIQSKLGDGIAGDFSLYVMTHVTGVYPDGWRIYSDRPNAVCQHILRLMGYGKPKNRPLPDYCKGNRETFWHSIFGILNTTRQNYTNSLQKRIITLTRSVFKKQNDINNDNADDDMDAPSKLTLEDLKDNLEELARL</sequence>
<dbReference type="EMBL" id="AGNL01049382">
    <property type="protein sequence ID" value="EJK44665.1"/>
    <property type="molecule type" value="Genomic_DNA"/>
</dbReference>
<reference evidence="1 2" key="1">
    <citation type="journal article" date="2012" name="Genome Biol.">
        <title>Genome and low-iron response of an oceanic diatom adapted to chronic iron limitation.</title>
        <authorList>
            <person name="Lommer M."/>
            <person name="Specht M."/>
            <person name="Roy A.S."/>
            <person name="Kraemer L."/>
            <person name="Andreson R."/>
            <person name="Gutowska M.A."/>
            <person name="Wolf J."/>
            <person name="Bergner S.V."/>
            <person name="Schilhabel M.B."/>
            <person name="Klostermeier U.C."/>
            <person name="Beiko R.G."/>
            <person name="Rosenstiel P."/>
            <person name="Hippler M."/>
            <person name="Laroche J."/>
        </authorList>
    </citation>
    <scope>NUCLEOTIDE SEQUENCE [LARGE SCALE GENOMIC DNA]</scope>
    <source>
        <strain evidence="1 2">CCMP1005</strain>
    </source>
</reference>
<protein>
    <submittedName>
        <fullName evidence="1">Uncharacterized protein</fullName>
    </submittedName>
</protein>
<feature type="non-terminal residue" evidence="1">
    <location>
        <position position="195"/>
    </location>
</feature>
<evidence type="ECO:0000313" key="2">
    <source>
        <dbReference type="Proteomes" id="UP000266841"/>
    </source>
</evidence>
<gene>
    <name evidence="1" type="ORF">THAOC_36782</name>
</gene>
<dbReference type="AlphaFoldDB" id="K0QZM9"/>
<comment type="caution">
    <text evidence="1">The sequence shown here is derived from an EMBL/GenBank/DDBJ whole genome shotgun (WGS) entry which is preliminary data.</text>
</comment>
<organism evidence="1 2">
    <name type="scientific">Thalassiosira oceanica</name>
    <name type="common">Marine diatom</name>
    <dbReference type="NCBI Taxonomy" id="159749"/>
    <lineage>
        <taxon>Eukaryota</taxon>
        <taxon>Sar</taxon>
        <taxon>Stramenopiles</taxon>
        <taxon>Ochrophyta</taxon>
        <taxon>Bacillariophyta</taxon>
        <taxon>Coscinodiscophyceae</taxon>
        <taxon>Thalassiosirophycidae</taxon>
        <taxon>Thalassiosirales</taxon>
        <taxon>Thalassiosiraceae</taxon>
        <taxon>Thalassiosira</taxon>
    </lineage>
</organism>
<accession>K0QZM9</accession>
<evidence type="ECO:0000313" key="1">
    <source>
        <dbReference type="EMBL" id="EJK44665.1"/>
    </source>
</evidence>
<name>K0QZM9_THAOC</name>